<dbReference type="InterPro" id="IPR018060">
    <property type="entry name" value="HTH_AraC"/>
</dbReference>
<dbReference type="SUPFAM" id="SSF46689">
    <property type="entry name" value="Homeodomain-like"/>
    <property type="match status" value="1"/>
</dbReference>
<comment type="caution">
    <text evidence="5">The sequence shown here is derived from an EMBL/GenBank/DDBJ whole genome shotgun (WGS) entry which is preliminary data.</text>
</comment>
<dbReference type="Proteomes" id="UP001151002">
    <property type="component" value="Unassembled WGS sequence"/>
</dbReference>
<dbReference type="Pfam" id="PF12833">
    <property type="entry name" value="HTH_18"/>
    <property type="match status" value="1"/>
</dbReference>
<dbReference type="RefSeq" id="WP_267570374.1">
    <property type="nucleotide sequence ID" value="NZ_JAPNTZ010000033.1"/>
</dbReference>
<evidence type="ECO:0000313" key="6">
    <source>
        <dbReference type="Proteomes" id="UP001151002"/>
    </source>
</evidence>
<dbReference type="InterPro" id="IPR050204">
    <property type="entry name" value="AraC_XylS_family_regulators"/>
</dbReference>
<name>A0ABT4BGZ4_9ACTN</name>
<evidence type="ECO:0000256" key="3">
    <source>
        <dbReference type="ARBA" id="ARBA00023163"/>
    </source>
</evidence>
<dbReference type="SMART" id="SM00342">
    <property type="entry name" value="HTH_ARAC"/>
    <property type="match status" value="1"/>
</dbReference>
<keyword evidence="2" id="KW-0238">DNA-binding</keyword>
<keyword evidence="1" id="KW-0805">Transcription regulation</keyword>
<accession>A0ABT4BGZ4</accession>
<sequence>MAITSAAVARTALRTKDPAEAVERIRSITPHRAAVAIDDYAAVHFHIDSASYGGFFSDTVTAGGVRYLAEGEPLGFVRAGVLVSGEATLRSGRETVGLRSQDAFMHPGYAAYSAEYLNPTVLSLRVPMSLLARLAEEKAGSAGADLRFVALTPVSQSMRQRYAEVVLWVCRQLRSYEDEPSSLLLDQLMRLSAAAMLSTFPNTLMTADDSRDAGALTPAIVKRARAFIEAYADRPLDVADIAAASGVGTRAIQVAFRRHLGTTPMALLRRVRLEHVYRQLREADSTQGVTVSATARQWGFAEMGRFAGEYRKVFGELPSQTLRS</sequence>
<proteinExistence type="predicted"/>
<dbReference type="PROSITE" id="PS01124">
    <property type="entry name" value="HTH_ARAC_FAMILY_2"/>
    <property type="match status" value="1"/>
</dbReference>
<keyword evidence="3" id="KW-0804">Transcription</keyword>
<evidence type="ECO:0000313" key="5">
    <source>
        <dbReference type="EMBL" id="MCY1145757.1"/>
    </source>
</evidence>
<evidence type="ECO:0000259" key="4">
    <source>
        <dbReference type="PROSITE" id="PS01124"/>
    </source>
</evidence>
<dbReference type="EMBL" id="JAPNTZ010000033">
    <property type="protein sequence ID" value="MCY1145757.1"/>
    <property type="molecule type" value="Genomic_DNA"/>
</dbReference>
<dbReference type="PANTHER" id="PTHR46796">
    <property type="entry name" value="HTH-TYPE TRANSCRIPTIONAL ACTIVATOR RHAS-RELATED"/>
    <property type="match status" value="1"/>
</dbReference>
<dbReference type="PANTHER" id="PTHR46796:SF12">
    <property type="entry name" value="HTH-TYPE DNA-BINDING TRANSCRIPTIONAL ACTIVATOR EUTR"/>
    <property type="match status" value="1"/>
</dbReference>
<dbReference type="Gene3D" id="1.10.10.60">
    <property type="entry name" value="Homeodomain-like"/>
    <property type="match status" value="1"/>
</dbReference>
<dbReference type="InterPro" id="IPR009057">
    <property type="entry name" value="Homeodomain-like_sf"/>
</dbReference>
<organism evidence="5 6">
    <name type="scientific">Paractinoplanes pyxinae</name>
    <dbReference type="NCBI Taxonomy" id="2997416"/>
    <lineage>
        <taxon>Bacteria</taxon>
        <taxon>Bacillati</taxon>
        <taxon>Actinomycetota</taxon>
        <taxon>Actinomycetes</taxon>
        <taxon>Micromonosporales</taxon>
        <taxon>Micromonosporaceae</taxon>
        <taxon>Paractinoplanes</taxon>
    </lineage>
</organism>
<dbReference type="InterPro" id="IPR035418">
    <property type="entry name" value="AraC-bd_2"/>
</dbReference>
<evidence type="ECO:0000256" key="1">
    <source>
        <dbReference type="ARBA" id="ARBA00023015"/>
    </source>
</evidence>
<reference evidence="5" key="1">
    <citation type="submission" date="2022-11" db="EMBL/GenBank/DDBJ databases">
        <authorList>
            <person name="Somphong A."/>
            <person name="Phongsopitanun W."/>
        </authorList>
    </citation>
    <scope>NUCLEOTIDE SEQUENCE</scope>
    <source>
        <strain evidence="5">Pm04-4</strain>
    </source>
</reference>
<keyword evidence="6" id="KW-1185">Reference proteome</keyword>
<dbReference type="Pfam" id="PF14525">
    <property type="entry name" value="AraC_binding_2"/>
    <property type="match status" value="1"/>
</dbReference>
<evidence type="ECO:0000256" key="2">
    <source>
        <dbReference type="ARBA" id="ARBA00023125"/>
    </source>
</evidence>
<protein>
    <submittedName>
        <fullName evidence="5">Helix-turn-helix transcriptional regulator</fullName>
    </submittedName>
</protein>
<gene>
    <name evidence="5" type="ORF">OWR29_47830</name>
</gene>
<feature type="domain" description="HTH araC/xylS-type" evidence="4">
    <location>
        <begin position="222"/>
        <end position="324"/>
    </location>
</feature>